<feature type="repeat" description="ANK" evidence="3">
    <location>
        <begin position="70"/>
        <end position="102"/>
    </location>
</feature>
<reference evidence="6 7" key="1">
    <citation type="journal article" date="2006" name="J. Bacteriol.">
        <title>Comparison of the genome sequence of the poultry pathogen Bordetella avium with those of B. bronchiseptica, B. pertussis, and B. parapertussis reveals extensive diversity in surface structures associated with host interaction.</title>
        <authorList>
            <person name="Sebaihia M."/>
            <person name="Preston A."/>
            <person name="Maskell D.J."/>
            <person name="Kuzmiak H."/>
            <person name="Connell T.D."/>
            <person name="King N.D."/>
            <person name="Orndorff P.E."/>
            <person name="Miyamoto D.M."/>
            <person name="Thomson N.R."/>
            <person name="Harris D."/>
            <person name="Goble A."/>
            <person name="Lord A."/>
            <person name="Murphy L."/>
            <person name="Quail M.A."/>
            <person name="Rutter S."/>
            <person name="Squares R."/>
            <person name="Squares S."/>
            <person name="Woodward J."/>
            <person name="Parkhill J."/>
            <person name="Temple L.M."/>
        </authorList>
    </citation>
    <scope>NUCLEOTIDE SEQUENCE [LARGE SCALE GENOMIC DNA]</scope>
    <source>
        <strain evidence="6 7">197N</strain>
    </source>
</reference>
<sequence length="187" mass="19879">MLTRPLRIPLLCACLTLSSAPLLHAAPPEAPAALQAELQARLRQAAREGDMTALAAFAQAATNWNARDAQGRSPLILAAYHGQTNALRFLLKQGADPCLPDARGNTALMGALFQGHDSAARLLLDTACPIDQTNHAGQTAAMYAALFQRHALLQTLRERGANMQAQDKQGNTPDTLARGEIKGPLGQ</sequence>
<dbReference type="Gene3D" id="1.25.40.20">
    <property type="entry name" value="Ankyrin repeat-containing domain"/>
    <property type="match status" value="1"/>
</dbReference>
<evidence type="ECO:0000256" key="2">
    <source>
        <dbReference type="ARBA" id="ARBA00023043"/>
    </source>
</evidence>
<dbReference type="KEGG" id="bav:BAV0444"/>
<accession>Q2KYZ1</accession>
<gene>
    <name evidence="6" type="ordered locus">BAV0444</name>
</gene>
<dbReference type="PROSITE" id="PS50297">
    <property type="entry name" value="ANK_REP_REGION"/>
    <property type="match status" value="1"/>
</dbReference>
<dbReference type="PROSITE" id="PS50088">
    <property type="entry name" value="ANK_REPEAT"/>
    <property type="match status" value="2"/>
</dbReference>
<evidence type="ECO:0000256" key="3">
    <source>
        <dbReference type="PROSITE-ProRule" id="PRU00023"/>
    </source>
</evidence>
<dbReference type="EMBL" id="AM167904">
    <property type="protein sequence ID" value="CAJ48049.1"/>
    <property type="molecule type" value="Genomic_DNA"/>
</dbReference>
<proteinExistence type="predicted"/>
<keyword evidence="5" id="KW-0732">Signal</keyword>
<feature type="chain" id="PRO_5004211874" evidence="5">
    <location>
        <begin position="26"/>
        <end position="187"/>
    </location>
</feature>
<dbReference type="RefSeq" id="WP_012416141.1">
    <property type="nucleotide sequence ID" value="NC_010645.1"/>
</dbReference>
<feature type="region of interest" description="Disordered" evidence="4">
    <location>
        <begin position="162"/>
        <end position="187"/>
    </location>
</feature>
<dbReference type="OrthoDB" id="671583at2"/>
<dbReference type="InterPro" id="IPR050776">
    <property type="entry name" value="Ank_Repeat/CDKN_Inhibitor"/>
</dbReference>
<evidence type="ECO:0000256" key="4">
    <source>
        <dbReference type="SAM" id="MobiDB-lite"/>
    </source>
</evidence>
<evidence type="ECO:0000256" key="5">
    <source>
        <dbReference type="SAM" id="SignalP"/>
    </source>
</evidence>
<dbReference type="Pfam" id="PF12796">
    <property type="entry name" value="Ank_2"/>
    <property type="match status" value="1"/>
</dbReference>
<keyword evidence="2 3" id="KW-0040">ANK repeat</keyword>
<dbReference type="HOGENOM" id="CLU_000134_34_0_4"/>
<feature type="repeat" description="ANK" evidence="3">
    <location>
        <begin position="136"/>
        <end position="168"/>
    </location>
</feature>
<dbReference type="InterPro" id="IPR036770">
    <property type="entry name" value="Ankyrin_rpt-contain_sf"/>
</dbReference>
<evidence type="ECO:0000256" key="1">
    <source>
        <dbReference type="ARBA" id="ARBA00022737"/>
    </source>
</evidence>
<dbReference type="Proteomes" id="UP000001977">
    <property type="component" value="Chromosome"/>
</dbReference>
<organism evidence="6 7">
    <name type="scientific">Bordetella avium (strain 197N)</name>
    <dbReference type="NCBI Taxonomy" id="360910"/>
    <lineage>
        <taxon>Bacteria</taxon>
        <taxon>Pseudomonadati</taxon>
        <taxon>Pseudomonadota</taxon>
        <taxon>Betaproteobacteria</taxon>
        <taxon>Burkholderiales</taxon>
        <taxon>Alcaligenaceae</taxon>
        <taxon>Bordetella</taxon>
    </lineage>
</organism>
<dbReference type="STRING" id="360910.BAV0444"/>
<protein>
    <submittedName>
        <fullName evidence="6">Ankyrin repeat-containing exported protein</fullName>
    </submittedName>
</protein>
<name>Q2KYZ1_BORA1</name>
<dbReference type="SUPFAM" id="SSF48403">
    <property type="entry name" value="Ankyrin repeat"/>
    <property type="match status" value="1"/>
</dbReference>
<dbReference type="InterPro" id="IPR002110">
    <property type="entry name" value="Ankyrin_rpt"/>
</dbReference>
<keyword evidence="1" id="KW-0677">Repeat</keyword>
<dbReference type="SMART" id="SM00248">
    <property type="entry name" value="ANK"/>
    <property type="match status" value="3"/>
</dbReference>
<dbReference type="PANTHER" id="PTHR24201">
    <property type="entry name" value="ANK_REP_REGION DOMAIN-CONTAINING PROTEIN"/>
    <property type="match status" value="1"/>
</dbReference>
<dbReference type="eggNOG" id="COG0666">
    <property type="taxonomic scope" value="Bacteria"/>
</dbReference>
<dbReference type="AlphaFoldDB" id="Q2KYZ1"/>
<evidence type="ECO:0000313" key="7">
    <source>
        <dbReference type="Proteomes" id="UP000001977"/>
    </source>
</evidence>
<keyword evidence="7" id="KW-1185">Reference proteome</keyword>
<evidence type="ECO:0000313" key="6">
    <source>
        <dbReference type="EMBL" id="CAJ48049.1"/>
    </source>
</evidence>
<feature type="compositionally biased region" description="Polar residues" evidence="4">
    <location>
        <begin position="163"/>
        <end position="174"/>
    </location>
</feature>
<feature type="signal peptide" evidence="5">
    <location>
        <begin position="1"/>
        <end position="25"/>
    </location>
</feature>